<dbReference type="InterPro" id="IPR002606">
    <property type="entry name" value="Riboflavin_kinase_bac"/>
</dbReference>
<dbReference type="EC" id="2.7.7.2" evidence="15"/>
<keyword evidence="4 15" id="KW-0285">Flavoprotein</keyword>
<evidence type="ECO:0000259" key="16">
    <source>
        <dbReference type="SMART" id="SM00904"/>
    </source>
</evidence>
<evidence type="ECO:0000256" key="10">
    <source>
        <dbReference type="ARBA" id="ARBA00022827"/>
    </source>
</evidence>
<dbReference type="PANTHER" id="PTHR22749">
    <property type="entry name" value="RIBOFLAVIN KINASE/FMN ADENYLYLTRANSFERASE"/>
    <property type="match status" value="1"/>
</dbReference>
<keyword evidence="12" id="KW-0511">Multifunctional enzyme</keyword>
<dbReference type="NCBIfam" id="TIGR00083">
    <property type="entry name" value="ribF"/>
    <property type="match status" value="1"/>
</dbReference>
<comment type="function">
    <text evidence="1">Catalyzes the phosphorylation of riboflavin to FMN followed by the adenylation of FMN to FAD.</text>
</comment>
<sequence>MLLERGWKRFPQESTMAIGFFDGFHRGHRRVLAEALARSSPEAPLCVVTFYPHPQTVLLPREGVKYLTLYSEKYLLLERFFPGTFLYFLRFNRALRETAPLDFLNAVVEHFHPRTICVGENFRFGFERRGDSALLRDFFVPRGTEVVVVPSYRVRGEVVSSSRIREHLLDGRLTQANELLGFPFTVIGRVRRGRRIGRSLGFPTLNLHPPLRKLLPPPGVYTGRVSWENLGETSWNALIYTGSRPTFHDTRRRVVEVFVPSSPFPELYGQRVYVTFEEFVREEMVFSSEEALKRQIQKDLEVFFRKASAGLSAPESLHRGFGGNLSI</sequence>
<evidence type="ECO:0000256" key="1">
    <source>
        <dbReference type="ARBA" id="ARBA00002121"/>
    </source>
</evidence>
<dbReference type="Pfam" id="PF01687">
    <property type="entry name" value="Flavokinase"/>
    <property type="match status" value="1"/>
</dbReference>
<reference evidence="17" key="1">
    <citation type="journal article" date="2020" name="mSystems">
        <title>Genome- and Community-Level Interaction Insights into Carbon Utilization and Element Cycling Functions of Hydrothermarchaeota in Hydrothermal Sediment.</title>
        <authorList>
            <person name="Zhou Z."/>
            <person name="Liu Y."/>
            <person name="Xu W."/>
            <person name="Pan J."/>
            <person name="Luo Z.H."/>
            <person name="Li M."/>
        </authorList>
    </citation>
    <scope>NUCLEOTIDE SEQUENCE [LARGE SCALE GENOMIC DNA]</scope>
    <source>
        <strain evidence="17">SpSt-747</strain>
    </source>
</reference>
<evidence type="ECO:0000313" key="17">
    <source>
        <dbReference type="EMBL" id="HGI30663.1"/>
    </source>
</evidence>
<evidence type="ECO:0000256" key="8">
    <source>
        <dbReference type="ARBA" id="ARBA00022741"/>
    </source>
</evidence>
<dbReference type="Gene3D" id="2.40.30.30">
    <property type="entry name" value="Riboflavin kinase-like"/>
    <property type="match status" value="1"/>
</dbReference>
<dbReference type="EMBL" id="DTFV01000072">
    <property type="protein sequence ID" value="HGI30663.1"/>
    <property type="molecule type" value="Genomic_DNA"/>
</dbReference>
<comment type="caution">
    <text evidence="17">The sequence shown here is derived from an EMBL/GenBank/DDBJ whole genome shotgun (WGS) entry which is preliminary data.</text>
</comment>
<dbReference type="EC" id="2.7.1.26" evidence="15"/>
<dbReference type="SUPFAM" id="SSF82114">
    <property type="entry name" value="Riboflavin kinase-like"/>
    <property type="match status" value="1"/>
</dbReference>
<accession>A0A7V3YGH4</accession>
<dbReference type="PIRSF" id="PIRSF004491">
    <property type="entry name" value="FAD_Synth"/>
    <property type="match status" value="1"/>
</dbReference>
<evidence type="ECO:0000256" key="7">
    <source>
        <dbReference type="ARBA" id="ARBA00022695"/>
    </source>
</evidence>
<dbReference type="GO" id="GO:0009231">
    <property type="term" value="P:riboflavin biosynthetic process"/>
    <property type="evidence" value="ECO:0007669"/>
    <property type="project" value="InterPro"/>
</dbReference>
<dbReference type="GO" id="GO:0005524">
    <property type="term" value="F:ATP binding"/>
    <property type="evidence" value="ECO:0007669"/>
    <property type="project" value="UniProtKB-UniRule"/>
</dbReference>
<comment type="pathway">
    <text evidence="3 15">Cofactor biosynthesis; FMN biosynthesis; FMN from riboflavin (ATP route): step 1/1.</text>
</comment>
<evidence type="ECO:0000256" key="4">
    <source>
        <dbReference type="ARBA" id="ARBA00022630"/>
    </source>
</evidence>
<evidence type="ECO:0000256" key="3">
    <source>
        <dbReference type="ARBA" id="ARBA00005201"/>
    </source>
</evidence>
<evidence type="ECO:0000256" key="9">
    <source>
        <dbReference type="ARBA" id="ARBA00022777"/>
    </source>
</evidence>
<keyword evidence="9 15" id="KW-0418">Kinase</keyword>
<comment type="similarity">
    <text evidence="15">Belongs to the ribF family.</text>
</comment>
<name>A0A7V3YGH4_9BACT</name>
<comment type="catalytic activity">
    <reaction evidence="13 15">
        <text>riboflavin + ATP = FMN + ADP + H(+)</text>
        <dbReference type="Rhea" id="RHEA:14357"/>
        <dbReference type="ChEBI" id="CHEBI:15378"/>
        <dbReference type="ChEBI" id="CHEBI:30616"/>
        <dbReference type="ChEBI" id="CHEBI:57986"/>
        <dbReference type="ChEBI" id="CHEBI:58210"/>
        <dbReference type="ChEBI" id="CHEBI:456216"/>
        <dbReference type="EC" id="2.7.1.26"/>
    </reaction>
</comment>
<dbReference type="GO" id="GO:0009398">
    <property type="term" value="P:FMN biosynthetic process"/>
    <property type="evidence" value="ECO:0007669"/>
    <property type="project" value="UniProtKB-UniRule"/>
</dbReference>
<evidence type="ECO:0000256" key="12">
    <source>
        <dbReference type="ARBA" id="ARBA00023268"/>
    </source>
</evidence>
<keyword evidence="11 15" id="KW-0067">ATP-binding</keyword>
<dbReference type="GO" id="GO:0006747">
    <property type="term" value="P:FAD biosynthetic process"/>
    <property type="evidence" value="ECO:0007669"/>
    <property type="project" value="UniProtKB-UniRule"/>
</dbReference>
<proteinExistence type="inferred from homology"/>
<keyword evidence="8 15" id="KW-0547">Nucleotide-binding</keyword>
<protein>
    <recommendedName>
        <fullName evidence="15">Riboflavin biosynthesis protein</fullName>
    </recommendedName>
    <domain>
        <recommendedName>
            <fullName evidence="15">Riboflavin kinase</fullName>
            <ecNumber evidence="15">2.7.1.26</ecNumber>
        </recommendedName>
        <alternativeName>
            <fullName evidence="15">Flavokinase</fullName>
        </alternativeName>
    </domain>
    <domain>
        <recommendedName>
            <fullName evidence="15">FMN adenylyltransferase</fullName>
            <ecNumber evidence="15">2.7.7.2</ecNumber>
        </recommendedName>
        <alternativeName>
            <fullName evidence="15">FAD pyrophosphorylase</fullName>
        </alternativeName>
        <alternativeName>
            <fullName evidence="15">FAD synthase</fullName>
        </alternativeName>
    </domain>
</protein>
<dbReference type="UniPathway" id="UPA00276">
    <property type="reaction ID" value="UER00406"/>
</dbReference>
<dbReference type="InterPro" id="IPR023468">
    <property type="entry name" value="Riboflavin_kinase"/>
</dbReference>
<evidence type="ECO:0000256" key="15">
    <source>
        <dbReference type="PIRNR" id="PIRNR004491"/>
    </source>
</evidence>
<gene>
    <name evidence="17" type="primary">ribF</name>
    <name evidence="17" type="ORF">ENV30_05070</name>
</gene>
<keyword evidence="10 15" id="KW-0274">FAD</keyword>
<dbReference type="GO" id="GO:0003919">
    <property type="term" value="F:FMN adenylyltransferase activity"/>
    <property type="evidence" value="ECO:0007669"/>
    <property type="project" value="UniProtKB-UniRule"/>
</dbReference>
<dbReference type="Pfam" id="PF06574">
    <property type="entry name" value="FAD_syn"/>
    <property type="match status" value="1"/>
</dbReference>
<keyword evidence="6 15" id="KW-0808">Transferase</keyword>
<evidence type="ECO:0000256" key="5">
    <source>
        <dbReference type="ARBA" id="ARBA00022643"/>
    </source>
</evidence>
<dbReference type="GO" id="GO:0008531">
    <property type="term" value="F:riboflavin kinase activity"/>
    <property type="evidence" value="ECO:0007669"/>
    <property type="project" value="UniProtKB-UniRule"/>
</dbReference>
<dbReference type="UniPathway" id="UPA00277">
    <property type="reaction ID" value="UER00407"/>
</dbReference>
<evidence type="ECO:0000256" key="6">
    <source>
        <dbReference type="ARBA" id="ARBA00022679"/>
    </source>
</evidence>
<dbReference type="Gene3D" id="3.40.50.620">
    <property type="entry name" value="HUPs"/>
    <property type="match status" value="1"/>
</dbReference>
<feature type="domain" description="Riboflavin kinase" evidence="16">
    <location>
        <begin position="179"/>
        <end position="305"/>
    </location>
</feature>
<evidence type="ECO:0000256" key="14">
    <source>
        <dbReference type="ARBA" id="ARBA00049494"/>
    </source>
</evidence>
<dbReference type="PANTHER" id="PTHR22749:SF6">
    <property type="entry name" value="RIBOFLAVIN KINASE"/>
    <property type="match status" value="1"/>
</dbReference>
<dbReference type="InterPro" id="IPR015865">
    <property type="entry name" value="Riboflavin_kinase_bac/euk"/>
</dbReference>
<comment type="catalytic activity">
    <reaction evidence="14 15">
        <text>FMN + ATP + H(+) = FAD + diphosphate</text>
        <dbReference type="Rhea" id="RHEA:17237"/>
        <dbReference type="ChEBI" id="CHEBI:15378"/>
        <dbReference type="ChEBI" id="CHEBI:30616"/>
        <dbReference type="ChEBI" id="CHEBI:33019"/>
        <dbReference type="ChEBI" id="CHEBI:57692"/>
        <dbReference type="ChEBI" id="CHEBI:58210"/>
        <dbReference type="EC" id="2.7.7.2"/>
    </reaction>
</comment>
<organism evidence="17">
    <name type="scientific">Candidatus Caldatribacterium californiense</name>
    <dbReference type="NCBI Taxonomy" id="1454726"/>
    <lineage>
        <taxon>Bacteria</taxon>
        <taxon>Pseudomonadati</taxon>
        <taxon>Atribacterota</taxon>
        <taxon>Atribacteria</taxon>
        <taxon>Atribacterales</taxon>
        <taxon>Candidatus Caldatribacteriaceae</taxon>
        <taxon>Candidatus Caldatribacterium</taxon>
    </lineage>
</organism>
<dbReference type="SUPFAM" id="SSF52374">
    <property type="entry name" value="Nucleotidylyl transferase"/>
    <property type="match status" value="1"/>
</dbReference>
<dbReference type="AlphaFoldDB" id="A0A7V3YGH4"/>
<evidence type="ECO:0000256" key="2">
    <source>
        <dbReference type="ARBA" id="ARBA00004726"/>
    </source>
</evidence>
<dbReference type="InterPro" id="IPR023465">
    <property type="entry name" value="Riboflavin_kinase_dom_sf"/>
</dbReference>
<evidence type="ECO:0000256" key="13">
    <source>
        <dbReference type="ARBA" id="ARBA00047880"/>
    </source>
</evidence>
<keyword evidence="5 15" id="KW-0288">FMN</keyword>
<comment type="pathway">
    <text evidence="2 15">Cofactor biosynthesis; FAD biosynthesis; FAD from FMN: step 1/1.</text>
</comment>
<dbReference type="CDD" id="cd02064">
    <property type="entry name" value="FAD_synthetase_N"/>
    <property type="match status" value="1"/>
</dbReference>
<keyword evidence="7 15" id="KW-0548">Nucleotidyltransferase</keyword>
<dbReference type="SMART" id="SM00904">
    <property type="entry name" value="Flavokinase"/>
    <property type="match status" value="1"/>
</dbReference>
<dbReference type="InterPro" id="IPR014729">
    <property type="entry name" value="Rossmann-like_a/b/a_fold"/>
</dbReference>
<dbReference type="InterPro" id="IPR015864">
    <property type="entry name" value="FAD_synthase"/>
</dbReference>
<evidence type="ECO:0000256" key="11">
    <source>
        <dbReference type="ARBA" id="ARBA00022840"/>
    </source>
</evidence>